<feature type="region of interest" description="Disordered" evidence="1">
    <location>
        <begin position="449"/>
        <end position="555"/>
    </location>
</feature>
<gene>
    <name evidence="3" type="ORF">EV356DRAFT_13043</name>
</gene>
<organism evidence="3 4">
    <name type="scientific">Viridothelium virens</name>
    <name type="common">Speckled blister lichen</name>
    <name type="synonym">Trypethelium virens</name>
    <dbReference type="NCBI Taxonomy" id="1048519"/>
    <lineage>
        <taxon>Eukaryota</taxon>
        <taxon>Fungi</taxon>
        <taxon>Dikarya</taxon>
        <taxon>Ascomycota</taxon>
        <taxon>Pezizomycotina</taxon>
        <taxon>Dothideomycetes</taxon>
        <taxon>Dothideomycetes incertae sedis</taxon>
        <taxon>Trypetheliales</taxon>
        <taxon>Trypetheliaceae</taxon>
        <taxon>Viridothelium</taxon>
    </lineage>
</organism>
<keyword evidence="4" id="KW-1185">Reference proteome</keyword>
<dbReference type="EMBL" id="ML991780">
    <property type="protein sequence ID" value="KAF2237326.1"/>
    <property type="molecule type" value="Genomic_DNA"/>
</dbReference>
<evidence type="ECO:0000313" key="4">
    <source>
        <dbReference type="Proteomes" id="UP000800092"/>
    </source>
</evidence>
<proteinExistence type="predicted"/>
<feature type="chain" id="PRO_5025669817" evidence="2">
    <location>
        <begin position="19"/>
        <end position="555"/>
    </location>
</feature>
<feature type="compositionally biased region" description="Acidic residues" evidence="1">
    <location>
        <begin position="467"/>
        <end position="489"/>
    </location>
</feature>
<evidence type="ECO:0000256" key="2">
    <source>
        <dbReference type="SAM" id="SignalP"/>
    </source>
</evidence>
<sequence>MRLSHVTIILSLLGVGYSTTIQEPWSDGHHLFRRSPPQQGNARANASIRPPHFDPGLVFFCPNDAASQAFEQGSIAPCLFDISKNSKDANGGGRTNSDLASSNCALKFAEANTNGTNNTHTSRLSKRTGGSGALKSHFDFLGTCGRLLGVGRRGQPRGGAPRKIRPRMNSARRKGQVSKRSPGGSAPRRMPAARPRPPARPPMRRPPPPGHGRSPPLRQGQQMPSPHSQVRSRFDTSRPIHSQSGVSMYRPRQGGGPLRAEVDMRHPGHAQAMGRQARAYPQTVAREQFPGKGFGRTGGQGYYNPQSGQIHYGNGKPAPVTRYRPEQVPPEVRRQAQKAGNRDGVYSTPMPQGGDPRKGAADYAKQGGQWALKGGQWVLHNAWNLQILQGMGQDIYYAVKPNSMDQESAEQYDQGYNDVPENDPYYDDQGYAQDQADYHQEVPYDAYYDRQPQGAGSRAPPPQGESPPDDDDYDDDYYDDYYPPEDDYADNNYPYYDDYPPDDDYPEEAYYPEEDDDASDDDDTPNVKYVPSNLHPDGRLRHPDDNQRNGVPNGW</sequence>
<feature type="compositionally biased region" description="Polar residues" evidence="1">
    <location>
        <begin position="219"/>
        <end position="231"/>
    </location>
</feature>
<dbReference type="Proteomes" id="UP000800092">
    <property type="component" value="Unassembled WGS sequence"/>
</dbReference>
<feature type="compositionally biased region" description="Basic residues" evidence="1">
    <location>
        <begin position="160"/>
        <end position="177"/>
    </location>
</feature>
<feature type="compositionally biased region" description="Acidic residues" evidence="1">
    <location>
        <begin position="499"/>
        <end position="524"/>
    </location>
</feature>
<feature type="compositionally biased region" description="Gly residues" evidence="1">
    <location>
        <begin position="292"/>
        <end position="301"/>
    </location>
</feature>
<feature type="compositionally biased region" description="Polar residues" evidence="1">
    <location>
        <begin position="112"/>
        <end position="122"/>
    </location>
</feature>
<reference evidence="3" key="1">
    <citation type="journal article" date="2020" name="Stud. Mycol.">
        <title>101 Dothideomycetes genomes: a test case for predicting lifestyles and emergence of pathogens.</title>
        <authorList>
            <person name="Haridas S."/>
            <person name="Albert R."/>
            <person name="Binder M."/>
            <person name="Bloem J."/>
            <person name="Labutti K."/>
            <person name="Salamov A."/>
            <person name="Andreopoulos B."/>
            <person name="Baker S."/>
            <person name="Barry K."/>
            <person name="Bills G."/>
            <person name="Bluhm B."/>
            <person name="Cannon C."/>
            <person name="Castanera R."/>
            <person name="Culley D."/>
            <person name="Daum C."/>
            <person name="Ezra D."/>
            <person name="Gonzalez J."/>
            <person name="Henrissat B."/>
            <person name="Kuo A."/>
            <person name="Liang C."/>
            <person name="Lipzen A."/>
            <person name="Lutzoni F."/>
            <person name="Magnuson J."/>
            <person name="Mondo S."/>
            <person name="Nolan M."/>
            <person name="Ohm R."/>
            <person name="Pangilinan J."/>
            <person name="Park H.-J."/>
            <person name="Ramirez L."/>
            <person name="Alfaro M."/>
            <person name="Sun H."/>
            <person name="Tritt A."/>
            <person name="Yoshinaga Y."/>
            <person name="Zwiers L.-H."/>
            <person name="Turgeon B."/>
            <person name="Goodwin S."/>
            <person name="Spatafora J."/>
            <person name="Crous P."/>
            <person name="Grigoriev I."/>
        </authorList>
    </citation>
    <scope>NUCLEOTIDE SEQUENCE</scope>
    <source>
        <strain evidence="3">Tuck. ex Michener</strain>
    </source>
</reference>
<feature type="region of interest" description="Disordered" evidence="1">
    <location>
        <begin position="112"/>
        <end position="133"/>
    </location>
</feature>
<feature type="region of interest" description="Disordered" evidence="1">
    <location>
        <begin position="292"/>
        <end position="362"/>
    </location>
</feature>
<dbReference type="AlphaFoldDB" id="A0A6A6HGU5"/>
<name>A0A6A6HGU5_VIRVR</name>
<keyword evidence="2" id="KW-0732">Signal</keyword>
<feature type="compositionally biased region" description="Pro residues" evidence="1">
    <location>
        <begin position="194"/>
        <end position="210"/>
    </location>
</feature>
<feature type="compositionally biased region" description="Low complexity" evidence="1">
    <location>
        <begin position="182"/>
        <end position="193"/>
    </location>
</feature>
<evidence type="ECO:0000256" key="1">
    <source>
        <dbReference type="SAM" id="MobiDB-lite"/>
    </source>
</evidence>
<evidence type="ECO:0000313" key="3">
    <source>
        <dbReference type="EMBL" id="KAF2237326.1"/>
    </source>
</evidence>
<accession>A0A6A6HGU5</accession>
<feature type="region of interest" description="Disordered" evidence="1">
    <location>
        <begin position="146"/>
        <end position="262"/>
    </location>
</feature>
<feature type="compositionally biased region" description="Basic and acidic residues" evidence="1">
    <location>
        <begin position="536"/>
        <end position="547"/>
    </location>
</feature>
<protein>
    <submittedName>
        <fullName evidence="3">Uncharacterized protein</fullName>
    </submittedName>
</protein>
<feature type="signal peptide" evidence="2">
    <location>
        <begin position="1"/>
        <end position="18"/>
    </location>
</feature>
<feature type="region of interest" description="Disordered" evidence="1">
    <location>
        <begin position="406"/>
        <end position="430"/>
    </location>
</feature>